<protein>
    <submittedName>
        <fullName evidence="1">Uncharacterized protein</fullName>
    </submittedName>
</protein>
<evidence type="ECO:0000313" key="2">
    <source>
        <dbReference type="Proteomes" id="UP000198889"/>
    </source>
</evidence>
<accession>A0A1G4USK9</accession>
<gene>
    <name evidence="1" type="ORF">SAMN05660859_0116</name>
</gene>
<dbReference type="STRING" id="177413.SAMN05660859_0116"/>
<keyword evidence="2" id="KW-1185">Reference proteome</keyword>
<organism evidence="1 2">
    <name type="scientific">Ancylobacter rudongensis</name>
    <dbReference type="NCBI Taxonomy" id="177413"/>
    <lineage>
        <taxon>Bacteria</taxon>
        <taxon>Pseudomonadati</taxon>
        <taxon>Pseudomonadota</taxon>
        <taxon>Alphaproteobacteria</taxon>
        <taxon>Hyphomicrobiales</taxon>
        <taxon>Xanthobacteraceae</taxon>
        <taxon>Ancylobacter</taxon>
    </lineage>
</organism>
<dbReference type="Proteomes" id="UP000198889">
    <property type="component" value="Unassembled WGS sequence"/>
</dbReference>
<dbReference type="AlphaFoldDB" id="A0A1G4USK9"/>
<proteinExistence type="predicted"/>
<sequence>MSETPTTGDAAAQPTVYQVRDYIDAAQMKRDLAFSTNDLTTAMMEQSALFSHYGVLAAQASHQVDVVKMLLENTEAAVYKAERDRLASSGEKFTETLLEKIVSRHSRVISMKKALNEAKRIESIGKIAVEGFRHRRDMLVQQGLISREEMKGELKIAERNVREDVQAQQREAVLQQMAQRNAA</sequence>
<dbReference type="EMBL" id="FMTP01000010">
    <property type="protein sequence ID" value="SCW95779.1"/>
    <property type="molecule type" value="Genomic_DNA"/>
</dbReference>
<reference evidence="2" key="1">
    <citation type="submission" date="2016-10" db="EMBL/GenBank/DDBJ databases">
        <authorList>
            <person name="Varghese N."/>
            <person name="Submissions S."/>
        </authorList>
    </citation>
    <scope>NUCLEOTIDE SEQUENCE [LARGE SCALE GENOMIC DNA]</scope>
    <source>
        <strain evidence="2">CGMCC 1.1761</strain>
    </source>
</reference>
<name>A0A1G4USK9_9HYPH</name>
<dbReference type="RefSeq" id="WP_091444249.1">
    <property type="nucleotide sequence ID" value="NZ_FMTP01000010.1"/>
</dbReference>
<evidence type="ECO:0000313" key="1">
    <source>
        <dbReference type="EMBL" id="SCW95779.1"/>
    </source>
</evidence>